<feature type="chain" id="PRO_5007585835" description="Chemokine interleukin-8-like domain-containing protein" evidence="8">
    <location>
        <begin position="25"/>
        <end position="93"/>
    </location>
</feature>
<dbReference type="InterPro" id="IPR001811">
    <property type="entry name" value="Chemokine_IL8-like_dom"/>
</dbReference>
<dbReference type="PANTHER" id="PTHR12015">
    <property type="entry name" value="SMALL INDUCIBLE CYTOKINE A"/>
    <property type="match status" value="1"/>
</dbReference>
<feature type="domain" description="Chemokine interleukin-8-like" evidence="9">
    <location>
        <begin position="25"/>
        <end position="86"/>
    </location>
</feature>
<dbReference type="AlphaFoldDB" id="A0A151N8H2"/>
<dbReference type="GO" id="GO:0008009">
    <property type="term" value="F:chemokine activity"/>
    <property type="evidence" value="ECO:0007669"/>
    <property type="project" value="InterPro"/>
</dbReference>
<keyword evidence="11" id="KW-1185">Reference proteome</keyword>
<dbReference type="PANTHER" id="PTHR12015:SF111">
    <property type="entry name" value="C-C MOTIF CHEMOKINE 17"/>
    <property type="match status" value="1"/>
</dbReference>
<accession>A0A151N8H2</accession>
<evidence type="ECO:0000256" key="2">
    <source>
        <dbReference type="ARBA" id="ARBA00022500"/>
    </source>
</evidence>
<gene>
    <name evidence="10" type="ORF">Y1Q_0005150</name>
</gene>
<evidence type="ECO:0000256" key="4">
    <source>
        <dbReference type="ARBA" id="ARBA00022525"/>
    </source>
</evidence>
<keyword evidence="5 8" id="KW-0732">Signal</keyword>
<dbReference type="InterPro" id="IPR039809">
    <property type="entry name" value="Chemokine_b/g/d"/>
</dbReference>
<feature type="signal peptide" evidence="8">
    <location>
        <begin position="1"/>
        <end position="24"/>
    </location>
</feature>
<dbReference type="eggNOG" id="ENOG502S8D1">
    <property type="taxonomic scope" value="Eukaryota"/>
</dbReference>
<organism evidence="10 11">
    <name type="scientific">Alligator mississippiensis</name>
    <name type="common">American alligator</name>
    <dbReference type="NCBI Taxonomy" id="8496"/>
    <lineage>
        <taxon>Eukaryota</taxon>
        <taxon>Metazoa</taxon>
        <taxon>Chordata</taxon>
        <taxon>Craniata</taxon>
        <taxon>Vertebrata</taxon>
        <taxon>Euteleostomi</taxon>
        <taxon>Archelosauria</taxon>
        <taxon>Archosauria</taxon>
        <taxon>Crocodylia</taxon>
        <taxon>Alligatoridae</taxon>
        <taxon>Alligatorinae</taxon>
        <taxon>Alligator</taxon>
    </lineage>
</organism>
<evidence type="ECO:0000256" key="7">
    <source>
        <dbReference type="SAM" id="MobiDB-lite"/>
    </source>
</evidence>
<keyword evidence="4" id="KW-0964">Secreted</keyword>
<dbReference type="Pfam" id="PF00048">
    <property type="entry name" value="IL8"/>
    <property type="match status" value="1"/>
</dbReference>
<name>A0A151N8H2_ALLMI</name>
<dbReference type="GO" id="GO:0006954">
    <property type="term" value="P:inflammatory response"/>
    <property type="evidence" value="ECO:0007669"/>
    <property type="project" value="UniProtKB-KW"/>
</dbReference>
<proteinExistence type="predicted"/>
<protein>
    <recommendedName>
        <fullName evidence="9">Chemokine interleukin-8-like domain-containing protein</fullName>
    </recommendedName>
</protein>
<dbReference type="SMART" id="SM00199">
    <property type="entry name" value="SCY"/>
    <property type="match status" value="1"/>
</dbReference>
<dbReference type="SUPFAM" id="SSF54117">
    <property type="entry name" value="Interleukin 8-like chemokines"/>
    <property type="match status" value="1"/>
</dbReference>
<evidence type="ECO:0000256" key="6">
    <source>
        <dbReference type="ARBA" id="ARBA00023198"/>
    </source>
</evidence>
<evidence type="ECO:0000256" key="3">
    <source>
        <dbReference type="ARBA" id="ARBA00022514"/>
    </source>
</evidence>
<sequence>MAPHLLLLLLLAVLGLRCPQGSDAAADCCLTISSKHIPPRIVTSYRIQTPESGCRLRAIVFITKQGLKLSRKGGPSPRSRSGCKRMLPPAPRS</sequence>
<comment type="caution">
    <text evidence="10">The sequence shown here is derived from an EMBL/GenBank/DDBJ whole genome shotgun (WGS) entry which is preliminary data.</text>
</comment>
<feature type="region of interest" description="Disordered" evidence="7">
    <location>
        <begin position="69"/>
        <end position="93"/>
    </location>
</feature>
<evidence type="ECO:0000256" key="1">
    <source>
        <dbReference type="ARBA" id="ARBA00004613"/>
    </source>
</evidence>
<dbReference type="Gene3D" id="2.40.50.40">
    <property type="match status" value="1"/>
</dbReference>
<dbReference type="GO" id="GO:0006955">
    <property type="term" value="P:immune response"/>
    <property type="evidence" value="ECO:0007669"/>
    <property type="project" value="InterPro"/>
</dbReference>
<evidence type="ECO:0000259" key="9">
    <source>
        <dbReference type="SMART" id="SM00199"/>
    </source>
</evidence>
<evidence type="ECO:0000256" key="8">
    <source>
        <dbReference type="SAM" id="SignalP"/>
    </source>
</evidence>
<keyword evidence="2" id="KW-0145">Chemotaxis</keyword>
<keyword evidence="3" id="KW-0202">Cytokine</keyword>
<evidence type="ECO:0000313" key="10">
    <source>
        <dbReference type="EMBL" id="KYO33076.1"/>
    </source>
</evidence>
<reference evidence="10 11" key="1">
    <citation type="journal article" date="2012" name="Genome Biol.">
        <title>Sequencing three crocodilian genomes to illuminate the evolution of archosaurs and amniotes.</title>
        <authorList>
            <person name="St John J.A."/>
            <person name="Braun E.L."/>
            <person name="Isberg S.R."/>
            <person name="Miles L.G."/>
            <person name="Chong A.Y."/>
            <person name="Gongora J."/>
            <person name="Dalzell P."/>
            <person name="Moran C."/>
            <person name="Bed'hom B."/>
            <person name="Abzhanov A."/>
            <person name="Burgess S.C."/>
            <person name="Cooksey A.M."/>
            <person name="Castoe T.A."/>
            <person name="Crawford N.G."/>
            <person name="Densmore L.D."/>
            <person name="Drew J.C."/>
            <person name="Edwards S.V."/>
            <person name="Faircloth B.C."/>
            <person name="Fujita M.K."/>
            <person name="Greenwold M.J."/>
            <person name="Hoffmann F.G."/>
            <person name="Howard J.M."/>
            <person name="Iguchi T."/>
            <person name="Janes D.E."/>
            <person name="Khan S.Y."/>
            <person name="Kohno S."/>
            <person name="de Koning A.J."/>
            <person name="Lance S.L."/>
            <person name="McCarthy F.M."/>
            <person name="McCormack J.E."/>
            <person name="Merchant M.E."/>
            <person name="Peterson D.G."/>
            <person name="Pollock D.D."/>
            <person name="Pourmand N."/>
            <person name="Raney B.J."/>
            <person name="Roessler K.A."/>
            <person name="Sanford J.R."/>
            <person name="Sawyer R.H."/>
            <person name="Schmidt C.J."/>
            <person name="Triplett E.W."/>
            <person name="Tuberville T.D."/>
            <person name="Venegas-Anaya M."/>
            <person name="Howard J.T."/>
            <person name="Jarvis E.D."/>
            <person name="Guillette L.J.Jr."/>
            <person name="Glenn T.C."/>
            <person name="Green R.E."/>
            <person name="Ray D.A."/>
        </authorList>
    </citation>
    <scope>NUCLEOTIDE SEQUENCE [LARGE SCALE GENOMIC DNA]</scope>
    <source>
        <strain evidence="10">KSC_2009_1</strain>
    </source>
</reference>
<evidence type="ECO:0000313" key="11">
    <source>
        <dbReference type="Proteomes" id="UP000050525"/>
    </source>
</evidence>
<dbReference type="GO" id="GO:0005615">
    <property type="term" value="C:extracellular space"/>
    <property type="evidence" value="ECO:0007669"/>
    <property type="project" value="UniProtKB-KW"/>
</dbReference>
<dbReference type="Proteomes" id="UP000050525">
    <property type="component" value="Unassembled WGS sequence"/>
</dbReference>
<keyword evidence="6" id="KW-0395">Inflammatory response</keyword>
<comment type="subcellular location">
    <subcellularLocation>
        <location evidence="1">Secreted</location>
    </subcellularLocation>
</comment>
<dbReference type="InterPro" id="IPR036048">
    <property type="entry name" value="Interleukin_8-like_sf"/>
</dbReference>
<dbReference type="EMBL" id="AKHW03003804">
    <property type="protein sequence ID" value="KYO33076.1"/>
    <property type="molecule type" value="Genomic_DNA"/>
</dbReference>
<dbReference type="STRING" id="8496.A0A151N8H2"/>
<evidence type="ECO:0000256" key="5">
    <source>
        <dbReference type="ARBA" id="ARBA00022729"/>
    </source>
</evidence>